<dbReference type="InterPro" id="IPR042278">
    <property type="entry name" value="Mfa-like_1_N"/>
</dbReference>
<keyword evidence="2" id="KW-1185">Reference proteome</keyword>
<organism evidence="1 2">
    <name type="scientific">Butyricimonas faecalis</name>
    <dbReference type="NCBI Taxonomy" id="2093856"/>
    <lineage>
        <taxon>Bacteria</taxon>
        <taxon>Pseudomonadati</taxon>
        <taxon>Bacteroidota</taxon>
        <taxon>Bacteroidia</taxon>
        <taxon>Bacteroidales</taxon>
        <taxon>Odoribacteraceae</taxon>
        <taxon>Butyricimonas</taxon>
    </lineage>
</organism>
<dbReference type="CDD" id="cd13121">
    <property type="entry name" value="BF2867_like_C"/>
    <property type="match status" value="1"/>
</dbReference>
<dbReference type="PROSITE" id="PS51257">
    <property type="entry name" value="PROKAR_LIPOPROTEIN"/>
    <property type="match status" value="1"/>
</dbReference>
<dbReference type="Gene3D" id="2.60.40.2630">
    <property type="match status" value="1"/>
</dbReference>
<dbReference type="KEGG" id="buy:D8S85_20160"/>
<dbReference type="Proteomes" id="UP000270673">
    <property type="component" value="Chromosome"/>
</dbReference>
<dbReference type="AlphaFoldDB" id="A0A3S9VYL8"/>
<dbReference type="Gene3D" id="2.60.40.2620">
    <property type="entry name" value="Fimbrillin-like"/>
    <property type="match status" value="1"/>
</dbReference>
<dbReference type="EMBL" id="CP032819">
    <property type="protein sequence ID" value="AZS31635.1"/>
    <property type="molecule type" value="Genomic_DNA"/>
</dbReference>
<sequence length="350" mass="37948">MKKREYILLSAILLIAFTSCDKSMNHTALVAGGDKIDFVTAGADEPFISPLSGRGSETDIAAMRDFGVYAYYAADGAFSTVLTPKFMYNTRVTKNDGVWEYTPVMYWPKSGTVSFFAYSPYADGGNTAIGLGSDITTTGYPRMTYTVPDDVKAQQDLLVSIPLIDQMKADVPAGGKLTLTFKHTLACVVFQAKMTAVCEFPVKVTSVTLGQLKNKATFTYDDTPGIFSWTATSDAVNKSYTLDIDNRLLANTDISMTASDYLTISLADSRLLLLPQAIDADDEITVTVDYVLAAGIQSKTVTTPLGNLINNLEAGKRYSVNILVSALSDIALTCSVEEWTTETVNVPDFK</sequence>
<gene>
    <name evidence="1" type="ORF">D8S85_20160</name>
</gene>
<dbReference type="RefSeq" id="WP_106624064.1">
    <property type="nucleotide sequence ID" value="NZ_CP032819.1"/>
</dbReference>
<accession>A0A3S9VYL8</accession>
<proteinExistence type="predicted"/>
<dbReference type="InterPro" id="IPR025049">
    <property type="entry name" value="Mfa-like_1"/>
</dbReference>
<reference evidence="1 2" key="1">
    <citation type="submission" date="2018-10" db="EMBL/GenBank/DDBJ databases">
        <title>Butyricimonas faecalis sp. nov., isolated from human faeces and emended description of the genus Butyricimonas.</title>
        <authorList>
            <person name="Le Roy T."/>
            <person name="Van der Smissen P."/>
            <person name="Paquot A."/>
            <person name="Delzenne N."/>
            <person name="Muccioli G."/>
            <person name="Collet J.-F."/>
            <person name="Cani P.D."/>
        </authorList>
    </citation>
    <scope>NUCLEOTIDE SEQUENCE [LARGE SCALE GENOMIC DNA]</scope>
    <source>
        <strain evidence="1 2">H184</strain>
    </source>
</reference>
<evidence type="ECO:0000313" key="1">
    <source>
        <dbReference type="EMBL" id="AZS31635.1"/>
    </source>
</evidence>
<dbReference type="CDD" id="cd13120">
    <property type="entry name" value="BF2867_like_N"/>
    <property type="match status" value="1"/>
</dbReference>
<evidence type="ECO:0000313" key="2">
    <source>
        <dbReference type="Proteomes" id="UP000270673"/>
    </source>
</evidence>
<dbReference type="OrthoDB" id="1050200at2"/>
<protein>
    <submittedName>
        <fullName evidence="1">Fimbrillin family protein</fullName>
    </submittedName>
</protein>
<dbReference type="Pfam" id="PF13149">
    <property type="entry name" value="Mfa_like_1"/>
    <property type="match status" value="1"/>
</dbReference>
<name>A0A3S9VYL8_9BACT</name>